<proteinExistence type="predicted"/>
<dbReference type="EMBL" id="FWXS01000010">
    <property type="protein sequence ID" value="SMC84206.1"/>
    <property type="molecule type" value="Genomic_DNA"/>
</dbReference>
<evidence type="ECO:0000313" key="1">
    <source>
        <dbReference type="EMBL" id="SMC84206.1"/>
    </source>
</evidence>
<dbReference type="RefSeq" id="WP_084018395.1">
    <property type="nucleotide sequence ID" value="NZ_FWXS01000010.1"/>
</dbReference>
<name>A0A1W2CGK5_9FLAO</name>
<protein>
    <recommendedName>
        <fullName evidence="3">Phosphoribosylpyrophosphate synthetase</fullName>
    </recommendedName>
</protein>
<dbReference type="AlphaFoldDB" id="A0A1W2CGK5"/>
<gene>
    <name evidence="1" type="ORF">SAMN06296427_11047</name>
</gene>
<evidence type="ECO:0000313" key="2">
    <source>
        <dbReference type="Proteomes" id="UP000192393"/>
    </source>
</evidence>
<keyword evidence="2" id="KW-1185">Reference proteome</keyword>
<dbReference type="Proteomes" id="UP000192393">
    <property type="component" value="Unassembled WGS sequence"/>
</dbReference>
<accession>A0A1W2CGK5</accession>
<dbReference type="STRING" id="1434700.SAMN06296427_11047"/>
<sequence>MKQRKQYHYATTERALEELKEKGFEKDFNADREMIVNEPDAFQITHIYRYEGMSNPDDESTVYGIEHISGEKGVFVAGNLSFDEDDAARVLLDLEIKGRKEELED</sequence>
<evidence type="ECO:0008006" key="3">
    <source>
        <dbReference type="Google" id="ProtNLM"/>
    </source>
</evidence>
<reference evidence="2" key="1">
    <citation type="submission" date="2017-04" db="EMBL/GenBank/DDBJ databases">
        <authorList>
            <person name="Varghese N."/>
            <person name="Submissions S."/>
        </authorList>
    </citation>
    <scope>NUCLEOTIDE SEQUENCE [LARGE SCALE GENOMIC DNA]</scope>
    <source>
        <strain evidence="2">CGMCC 1.12708</strain>
    </source>
</reference>
<organism evidence="1 2">
    <name type="scientific">Moheibacter sediminis</name>
    <dbReference type="NCBI Taxonomy" id="1434700"/>
    <lineage>
        <taxon>Bacteria</taxon>
        <taxon>Pseudomonadati</taxon>
        <taxon>Bacteroidota</taxon>
        <taxon>Flavobacteriia</taxon>
        <taxon>Flavobacteriales</taxon>
        <taxon>Weeksellaceae</taxon>
        <taxon>Moheibacter</taxon>
    </lineage>
</organism>
<dbReference type="OrthoDB" id="8418771at2"/>